<feature type="region of interest" description="Disordered" evidence="6">
    <location>
        <begin position="1"/>
        <end position="64"/>
    </location>
</feature>
<dbReference type="Proteomes" id="UP001515480">
    <property type="component" value="Unassembled WGS sequence"/>
</dbReference>
<reference evidence="7 8" key="1">
    <citation type="journal article" date="2024" name="Science">
        <title>Giant polyketide synthase enzymes in the biosynthesis of giant marine polyether toxins.</title>
        <authorList>
            <person name="Fallon T.R."/>
            <person name="Shende V.V."/>
            <person name="Wierzbicki I.H."/>
            <person name="Pendleton A.L."/>
            <person name="Watervoot N.F."/>
            <person name="Auber R.P."/>
            <person name="Gonzalez D.J."/>
            <person name="Wisecaver J.H."/>
            <person name="Moore B.S."/>
        </authorList>
    </citation>
    <scope>NUCLEOTIDE SEQUENCE [LARGE SCALE GENOMIC DNA]</scope>
    <source>
        <strain evidence="7 8">12B1</strain>
    </source>
</reference>
<gene>
    <name evidence="7" type="ORF">AB1Y20_023684</name>
</gene>
<dbReference type="Pfam" id="PF19252">
    <property type="entry name" value="HIND"/>
    <property type="match status" value="1"/>
</dbReference>
<dbReference type="EMBL" id="JBGBPQ010000009">
    <property type="protein sequence ID" value="KAL1520214.1"/>
    <property type="molecule type" value="Genomic_DNA"/>
</dbReference>
<dbReference type="InterPro" id="IPR045347">
    <property type="entry name" value="HIND"/>
</dbReference>
<dbReference type="GO" id="GO:0045292">
    <property type="term" value="P:mRNA cis splicing, via spliceosome"/>
    <property type="evidence" value="ECO:0007669"/>
    <property type="project" value="TreeGrafter"/>
</dbReference>
<protein>
    <recommendedName>
        <fullName evidence="9">SART-1 family protein</fullName>
    </recommendedName>
</protein>
<dbReference type="InterPro" id="IPR005011">
    <property type="entry name" value="SNU66/SART1"/>
</dbReference>
<dbReference type="GO" id="GO:0046540">
    <property type="term" value="C:U4/U6 x U5 tri-snRNP complex"/>
    <property type="evidence" value="ECO:0007669"/>
    <property type="project" value="InterPro"/>
</dbReference>
<accession>A0AB34JEE4</accession>
<feature type="compositionally biased region" description="Acidic residues" evidence="6">
    <location>
        <begin position="383"/>
        <end position="395"/>
    </location>
</feature>
<feature type="compositionally biased region" description="Polar residues" evidence="6">
    <location>
        <begin position="1"/>
        <end position="15"/>
    </location>
</feature>
<feature type="region of interest" description="Disordered" evidence="6">
    <location>
        <begin position="480"/>
        <end position="513"/>
    </location>
</feature>
<feature type="compositionally biased region" description="Basic and acidic residues" evidence="6">
    <location>
        <begin position="661"/>
        <end position="671"/>
    </location>
</feature>
<evidence type="ECO:0000256" key="5">
    <source>
        <dbReference type="ARBA" id="ARBA00023242"/>
    </source>
</evidence>
<comment type="similarity">
    <text evidence="2">Belongs to the SNU66/SART1 family.</text>
</comment>
<feature type="region of interest" description="Disordered" evidence="6">
    <location>
        <begin position="302"/>
        <end position="395"/>
    </location>
</feature>
<dbReference type="AlphaFoldDB" id="A0AB34JEE4"/>
<keyword evidence="4" id="KW-0508">mRNA splicing</keyword>
<name>A0AB34JEE4_PRYPA</name>
<feature type="compositionally biased region" description="Basic and acidic residues" evidence="6">
    <location>
        <begin position="105"/>
        <end position="119"/>
    </location>
</feature>
<dbReference type="Pfam" id="PF03343">
    <property type="entry name" value="SART-1"/>
    <property type="match status" value="2"/>
</dbReference>
<evidence type="ECO:0000313" key="8">
    <source>
        <dbReference type="Proteomes" id="UP001515480"/>
    </source>
</evidence>
<feature type="region of interest" description="Disordered" evidence="6">
    <location>
        <begin position="104"/>
        <end position="143"/>
    </location>
</feature>
<keyword evidence="3" id="KW-0507">mRNA processing</keyword>
<feature type="region of interest" description="Disordered" evidence="6">
    <location>
        <begin position="661"/>
        <end position="717"/>
    </location>
</feature>
<comment type="caution">
    <text evidence="7">The sequence shown here is derived from an EMBL/GenBank/DDBJ whole genome shotgun (WGS) entry which is preliminary data.</text>
</comment>
<feature type="compositionally biased region" description="Basic and acidic residues" evidence="6">
    <location>
        <begin position="42"/>
        <end position="64"/>
    </location>
</feature>
<sequence length="717" mass="79185">MEQPTMAVSESNGEVSASVDETNRVREQLGLKPLSASAASSKEAEARAHGEELAKAEAKERDEETLRAKFEDAKRKRLLHQKLHGSSLGEMLEGEEMDSAMAWIEKSRRQEETRKERRKEGKVRKAKPASTAQTQSQRYDEMDEEVSHIAGALVGHSADDFKAGESVVLTLADERVLVEDGNSYHINDKEEMLENVNMAEDWRRQHGKEMATGGKYNPYGDNKSILSKYDEDGGRATVTLDESGTLDEAKAKKLAAIKQKLLAASGGGAATSYDLSISATAAIPEFTLGDDYQTMEEAAAFKKSNGKAKKLRKKQRDSLDLEALSRENAEQGDHGSHQERIARANERESAQEEAKESKRQRFDRALAMAEDKALHKLTSDPMQEGEAEPAEEAEVDSDLYAALARARRLAAMKAETRSEDYAAQRVARQLEAAEQWRSEHEQSAGVELSSLEFSETGEFCKAVRVKDDAGESHDLPSAQYKQMKSGDKKVKVEAAPASGEEHEEQEEMGATAKVKHEHDLLHERPAGSGLGAVLDIVRNRGLLGTEAESSGRMFDQKGAGLHNYDDDDEKETSFQLNYHDEYGRKMTQKQAFRQLSWKFHGKGPSKKNREKRMLEVEKQMAARTEDRAMEYMTALQQAQQSTKSAHVVLSGVNAIKPTDVARMKQAADRSKLTKKKKGEGGSGFESSIPGRSGFESNIPGRSGFESNIPGQGGGFIP</sequence>
<organism evidence="7 8">
    <name type="scientific">Prymnesium parvum</name>
    <name type="common">Toxic golden alga</name>
    <dbReference type="NCBI Taxonomy" id="97485"/>
    <lineage>
        <taxon>Eukaryota</taxon>
        <taxon>Haptista</taxon>
        <taxon>Haptophyta</taxon>
        <taxon>Prymnesiophyceae</taxon>
        <taxon>Prymnesiales</taxon>
        <taxon>Prymnesiaceae</taxon>
        <taxon>Prymnesium</taxon>
    </lineage>
</organism>
<dbReference type="PANTHER" id="PTHR14152:SF5">
    <property type="entry name" value="U4_U6.U5 TRI-SNRNP-ASSOCIATED PROTEIN 1"/>
    <property type="match status" value="1"/>
</dbReference>
<evidence type="ECO:0000256" key="1">
    <source>
        <dbReference type="ARBA" id="ARBA00004123"/>
    </source>
</evidence>
<evidence type="ECO:0000256" key="4">
    <source>
        <dbReference type="ARBA" id="ARBA00023187"/>
    </source>
</evidence>
<feature type="compositionally biased region" description="Basic residues" evidence="6">
    <location>
        <begin position="304"/>
        <end position="315"/>
    </location>
</feature>
<evidence type="ECO:0008006" key="9">
    <source>
        <dbReference type="Google" id="ProtNLM"/>
    </source>
</evidence>
<evidence type="ECO:0000256" key="2">
    <source>
        <dbReference type="ARBA" id="ARBA00006076"/>
    </source>
</evidence>
<proteinExistence type="inferred from homology"/>
<evidence type="ECO:0000313" key="7">
    <source>
        <dbReference type="EMBL" id="KAL1520214.1"/>
    </source>
</evidence>
<comment type="subcellular location">
    <subcellularLocation>
        <location evidence="1">Nucleus</location>
    </subcellularLocation>
</comment>
<evidence type="ECO:0000256" key="6">
    <source>
        <dbReference type="SAM" id="MobiDB-lite"/>
    </source>
</evidence>
<keyword evidence="5" id="KW-0539">Nucleus</keyword>
<dbReference type="PANTHER" id="PTHR14152">
    <property type="entry name" value="SQUAMOUS CELL CARCINOMA ANTIGEN RECOGNISED BY CYTOTOXIC T LYMPHOCYTES"/>
    <property type="match status" value="1"/>
</dbReference>
<feature type="compositionally biased region" description="Basic and acidic residues" evidence="6">
    <location>
        <begin position="316"/>
        <end position="378"/>
    </location>
</feature>
<evidence type="ECO:0000256" key="3">
    <source>
        <dbReference type="ARBA" id="ARBA00022664"/>
    </source>
</evidence>
<keyword evidence="8" id="KW-1185">Reference proteome</keyword>
<dbReference type="GO" id="GO:0000481">
    <property type="term" value="P:maturation of 5S rRNA"/>
    <property type="evidence" value="ECO:0007669"/>
    <property type="project" value="TreeGrafter"/>
</dbReference>